<evidence type="ECO:0000313" key="2">
    <source>
        <dbReference type="Proteomes" id="UP000245866"/>
    </source>
</evidence>
<protein>
    <submittedName>
        <fullName evidence="1">Uncharacterized protein</fullName>
    </submittedName>
</protein>
<evidence type="ECO:0000313" key="1">
    <source>
        <dbReference type="EMBL" id="PWT44822.1"/>
    </source>
</evidence>
<reference evidence="1 2" key="1">
    <citation type="journal article" date="2018" name="Front. Microbiol.">
        <title>Comparative Genomics of the Herbivore Gut Symbiont Lactobacillus reuteri Reveals Genetic Diversity and Lifestyle Adaptation.</title>
        <authorList>
            <person name="Zhao J."/>
        </authorList>
    </citation>
    <scope>NUCLEOTIDE SEQUENCE [LARGE SCALE GENOMIC DNA]</scope>
    <source>
        <strain evidence="1 2">LR12</strain>
    </source>
</reference>
<comment type="caution">
    <text evidence="1">The sequence shown here is derived from an EMBL/GenBank/DDBJ whole genome shotgun (WGS) entry which is preliminary data.</text>
</comment>
<accession>A0A317GFH9</accession>
<dbReference type="Proteomes" id="UP000245866">
    <property type="component" value="Unassembled WGS sequence"/>
</dbReference>
<sequence length="119" mass="13371">MKGQQYRYRSRWKTTTGCGDCVVLIMRICRLDTELIARGGSSQYSQLQCLRVVLLAEVQDGHTTGLVWQKCGLNPPLSFIAANLNMIGDERSSRVSIVLFCPSRDSNAEMQRVTKSKND</sequence>
<organism evidence="1 2">
    <name type="scientific">Limosilactobacillus reuteri</name>
    <name type="common">Lactobacillus reuteri</name>
    <dbReference type="NCBI Taxonomy" id="1598"/>
    <lineage>
        <taxon>Bacteria</taxon>
        <taxon>Bacillati</taxon>
        <taxon>Bacillota</taxon>
        <taxon>Bacilli</taxon>
        <taxon>Lactobacillales</taxon>
        <taxon>Lactobacillaceae</taxon>
        <taxon>Limosilactobacillus</taxon>
    </lineage>
</organism>
<gene>
    <name evidence="1" type="ORF">DKZ23_10240</name>
</gene>
<dbReference type="AlphaFoldDB" id="A0A317GFH9"/>
<proteinExistence type="predicted"/>
<dbReference type="EMBL" id="QGHS01000217">
    <property type="protein sequence ID" value="PWT44822.1"/>
    <property type="molecule type" value="Genomic_DNA"/>
</dbReference>
<name>A0A317GFH9_LIMRT</name>